<accession>A0ABU4HVL9</accession>
<dbReference type="InterPro" id="IPR023214">
    <property type="entry name" value="HAD_sf"/>
</dbReference>
<dbReference type="PANTHER" id="PTHR31284:SF10">
    <property type="entry name" value="ACID PHOSPHATASE-LIKE PROTEIN"/>
    <property type="match status" value="1"/>
</dbReference>
<organism evidence="3 4">
    <name type="scientific">Conexibacter stalactiti</name>
    <dbReference type="NCBI Taxonomy" id="1940611"/>
    <lineage>
        <taxon>Bacteria</taxon>
        <taxon>Bacillati</taxon>
        <taxon>Actinomycetota</taxon>
        <taxon>Thermoleophilia</taxon>
        <taxon>Solirubrobacterales</taxon>
        <taxon>Conexibacteraceae</taxon>
        <taxon>Conexibacter</taxon>
    </lineage>
</organism>
<dbReference type="InterPro" id="IPR036412">
    <property type="entry name" value="HAD-like_sf"/>
</dbReference>
<sequence>MSTTARTLATVALLALGLASAPSSATADEAPTAEQITQIEQYYESGAWARDTARVTARATRFLTTRVRATRAPRRLVAVFDIDDTALSTYDCMKAGAFADGRRSACVVLDPHPAIEPVRALVKLAQRKGVAVAFVTGRPEYIRSVTLSQLRRAGFGGRFELLLRPADDHRESVVPFKAGARKSLQRGGRRVIFSIGDQQSDLDGGFALRTFKLPNPMYALP</sequence>
<dbReference type="EMBL" id="JAWSTH010000085">
    <property type="protein sequence ID" value="MDW5597376.1"/>
    <property type="molecule type" value="Genomic_DNA"/>
</dbReference>
<dbReference type="RefSeq" id="WP_318599840.1">
    <property type="nucleotide sequence ID" value="NZ_JAWSTH010000085.1"/>
</dbReference>
<dbReference type="PANTHER" id="PTHR31284">
    <property type="entry name" value="ACID PHOSPHATASE-LIKE PROTEIN"/>
    <property type="match status" value="1"/>
</dbReference>
<evidence type="ECO:0000256" key="2">
    <source>
        <dbReference type="SAM" id="SignalP"/>
    </source>
</evidence>
<proteinExistence type="predicted"/>
<evidence type="ECO:0000256" key="1">
    <source>
        <dbReference type="ARBA" id="ARBA00022729"/>
    </source>
</evidence>
<dbReference type="InterPro" id="IPR005519">
    <property type="entry name" value="Acid_phosphat_B-like"/>
</dbReference>
<feature type="signal peptide" evidence="2">
    <location>
        <begin position="1"/>
        <end position="27"/>
    </location>
</feature>
<name>A0ABU4HVL9_9ACTN</name>
<dbReference type="SUPFAM" id="SSF56784">
    <property type="entry name" value="HAD-like"/>
    <property type="match status" value="1"/>
</dbReference>
<evidence type="ECO:0000313" key="4">
    <source>
        <dbReference type="Proteomes" id="UP001284601"/>
    </source>
</evidence>
<keyword evidence="1 2" id="KW-0732">Signal</keyword>
<dbReference type="Proteomes" id="UP001284601">
    <property type="component" value="Unassembled WGS sequence"/>
</dbReference>
<dbReference type="Pfam" id="PF03767">
    <property type="entry name" value="Acid_phosphat_B"/>
    <property type="match status" value="1"/>
</dbReference>
<protein>
    <submittedName>
        <fullName evidence="3">HAD family acid phosphatase</fullName>
    </submittedName>
</protein>
<feature type="chain" id="PRO_5047298199" evidence="2">
    <location>
        <begin position="28"/>
        <end position="221"/>
    </location>
</feature>
<reference evidence="4" key="1">
    <citation type="submission" date="2023-07" db="EMBL/GenBank/DDBJ databases">
        <title>Conexibacter stalactiti sp. nov., isolated from stalactites in a lava cave and emended description of the genus Conexibacter.</title>
        <authorList>
            <person name="Lee S.D."/>
        </authorList>
    </citation>
    <scope>NUCLEOTIDE SEQUENCE [LARGE SCALE GENOMIC DNA]</scope>
    <source>
        <strain evidence="4">KCTC 39840</strain>
    </source>
</reference>
<evidence type="ECO:0000313" key="3">
    <source>
        <dbReference type="EMBL" id="MDW5597376.1"/>
    </source>
</evidence>
<comment type="caution">
    <text evidence="3">The sequence shown here is derived from an EMBL/GenBank/DDBJ whole genome shotgun (WGS) entry which is preliminary data.</text>
</comment>
<gene>
    <name evidence="3" type="ORF">R7226_23715</name>
</gene>
<dbReference type="Gene3D" id="3.40.50.1000">
    <property type="entry name" value="HAD superfamily/HAD-like"/>
    <property type="match status" value="1"/>
</dbReference>
<keyword evidence="4" id="KW-1185">Reference proteome</keyword>